<evidence type="ECO:0000313" key="2">
    <source>
        <dbReference type="EMBL" id="RCN36975.1"/>
    </source>
</evidence>
<sequence>MALGSTTSPISKVGSAIAGTERFSENAPRGRSRRGSLPFNAAAELITARPGRSWLIRRFASILRRSPTETEDLDAVKNRRNHESHECCTKCRQAFDDTVQLWTNEDECSVDPSNLYRQQLRVILQQETNSEFSETDLAQLTRSLSEGDIGRAGEDNDNEYFDDLIDRYGLMSGDYVETLCVPEGAVIGDDECYITGAFLDNLDQSSTKSTPTQSIEQSPPVVFRGATSDEQRRANSLNCEDFKAQETDVTEPVSRTRTFPQRKRNKRVSMLLFDTLARRLSRANVTDFKWRREPMKNIIERALWSANEGLPDHLSSALSAPSEYDVESVNFDTSDTAKYHL</sequence>
<dbReference type="OrthoDB" id="28045at2759"/>
<dbReference type="STRING" id="29170.A0A368G1Z5"/>
<accession>A0A368G1Z5</accession>
<proteinExistence type="predicted"/>
<evidence type="ECO:0000313" key="3">
    <source>
        <dbReference type="Proteomes" id="UP000252519"/>
    </source>
</evidence>
<reference evidence="2 3" key="1">
    <citation type="submission" date="2014-10" db="EMBL/GenBank/DDBJ databases">
        <title>Draft genome of the hookworm Ancylostoma caninum.</title>
        <authorList>
            <person name="Mitreva M."/>
        </authorList>
    </citation>
    <scope>NUCLEOTIDE SEQUENCE [LARGE SCALE GENOMIC DNA]</scope>
    <source>
        <strain evidence="2 3">Baltimore</strain>
    </source>
</reference>
<evidence type="ECO:0000256" key="1">
    <source>
        <dbReference type="SAM" id="MobiDB-lite"/>
    </source>
</evidence>
<feature type="region of interest" description="Disordered" evidence="1">
    <location>
        <begin position="1"/>
        <end position="35"/>
    </location>
</feature>
<organism evidence="2 3">
    <name type="scientific">Ancylostoma caninum</name>
    <name type="common">Dog hookworm</name>
    <dbReference type="NCBI Taxonomy" id="29170"/>
    <lineage>
        <taxon>Eukaryota</taxon>
        <taxon>Metazoa</taxon>
        <taxon>Ecdysozoa</taxon>
        <taxon>Nematoda</taxon>
        <taxon>Chromadorea</taxon>
        <taxon>Rhabditida</taxon>
        <taxon>Rhabditina</taxon>
        <taxon>Rhabditomorpha</taxon>
        <taxon>Strongyloidea</taxon>
        <taxon>Ancylostomatidae</taxon>
        <taxon>Ancylostomatinae</taxon>
        <taxon>Ancylostoma</taxon>
    </lineage>
</organism>
<gene>
    <name evidence="2" type="ORF">ANCCAN_17131</name>
</gene>
<name>A0A368G1Z5_ANCCA</name>
<comment type="caution">
    <text evidence="2">The sequence shown here is derived from an EMBL/GenBank/DDBJ whole genome shotgun (WGS) entry which is preliminary data.</text>
</comment>
<keyword evidence="3" id="KW-1185">Reference proteome</keyword>
<dbReference type="AlphaFoldDB" id="A0A368G1Z5"/>
<feature type="compositionally biased region" description="Polar residues" evidence="1">
    <location>
        <begin position="1"/>
        <end position="10"/>
    </location>
</feature>
<dbReference type="EMBL" id="JOJR01000509">
    <property type="protein sequence ID" value="RCN36975.1"/>
    <property type="molecule type" value="Genomic_DNA"/>
</dbReference>
<protein>
    <submittedName>
        <fullName evidence="2">Uncharacterized protein</fullName>
    </submittedName>
</protein>
<dbReference type="Proteomes" id="UP000252519">
    <property type="component" value="Unassembled WGS sequence"/>
</dbReference>